<keyword evidence="3" id="KW-0732">Signal</keyword>
<evidence type="ECO:0000256" key="5">
    <source>
        <dbReference type="ARBA" id="ARBA00023001"/>
    </source>
</evidence>
<evidence type="ECO:0000256" key="2">
    <source>
        <dbReference type="ARBA" id="ARBA00012601"/>
    </source>
</evidence>
<evidence type="ECO:0000256" key="8">
    <source>
        <dbReference type="ARBA" id="ARBA00023326"/>
    </source>
</evidence>
<comment type="caution">
    <text evidence="10">The sequence shown here is derived from an EMBL/GenBank/DDBJ whole genome shotgun (WGS) entry which is preliminary data.</text>
</comment>
<dbReference type="InterPro" id="IPR028994">
    <property type="entry name" value="Integrin_alpha_N"/>
</dbReference>
<evidence type="ECO:0000256" key="3">
    <source>
        <dbReference type="ARBA" id="ARBA00022729"/>
    </source>
</evidence>
<gene>
    <name evidence="10" type="ORF">MBAV_005164</name>
</gene>
<dbReference type="Gene3D" id="2.130.10.130">
    <property type="entry name" value="Integrin alpha, N-terminal"/>
    <property type="match status" value="2"/>
</dbReference>
<dbReference type="InterPro" id="IPR017853">
    <property type="entry name" value="GH"/>
</dbReference>
<dbReference type="PANTHER" id="PTHR35923">
    <property type="entry name" value="MAJOR EXTRACELLULAR ENDOGLUCANASE"/>
    <property type="match status" value="1"/>
</dbReference>
<dbReference type="EC" id="3.2.1.4" evidence="2"/>
<protein>
    <recommendedName>
        <fullName evidence="2">cellulase</fullName>
        <ecNumber evidence="2">3.2.1.4</ecNumber>
    </recommendedName>
</protein>
<dbReference type="SUPFAM" id="SSF51445">
    <property type="entry name" value="(Trans)glycosidases"/>
    <property type="match status" value="1"/>
</dbReference>
<keyword evidence="6" id="KW-0119">Carbohydrate metabolism</keyword>
<evidence type="ECO:0000256" key="6">
    <source>
        <dbReference type="ARBA" id="ARBA00023277"/>
    </source>
</evidence>
<dbReference type="GO" id="GO:0030245">
    <property type="term" value="P:cellulose catabolic process"/>
    <property type="evidence" value="ECO:0007669"/>
    <property type="project" value="UniProtKB-KW"/>
</dbReference>
<dbReference type="Pfam" id="PF00150">
    <property type="entry name" value="Cellulase"/>
    <property type="match status" value="1"/>
</dbReference>
<accession>A0A0F3GL48</accession>
<organism evidence="10 11">
    <name type="scientific">Candidatus Magnetobacterium bavaricum</name>
    <dbReference type="NCBI Taxonomy" id="29290"/>
    <lineage>
        <taxon>Bacteria</taxon>
        <taxon>Pseudomonadati</taxon>
        <taxon>Nitrospirota</taxon>
        <taxon>Thermodesulfovibrionia</taxon>
        <taxon>Thermodesulfovibrionales</taxon>
        <taxon>Candidatus Magnetobacteriaceae</taxon>
        <taxon>Candidatus Magnetobacterium</taxon>
    </lineage>
</organism>
<evidence type="ECO:0000313" key="11">
    <source>
        <dbReference type="Proteomes" id="UP000033423"/>
    </source>
</evidence>
<proteinExistence type="predicted"/>
<feature type="domain" description="Glycoside hydrolase family 5" evidence="9">
    <location>
        <begin position="53"/>
        <end position="362"/>
    </location>
</feature>
<evidence type="ECO:0000259" key="9">
    <source>
        <dbReference type="Pfam" id="PF00150"/>
    </source>
</evidence>
<dbReference type="InterPro" id="IPR013517">
    <property type="entry name" value="FG-GAP"/>
</dbReference>
<dbReference type="AlphaFoldDB" id="A0A0F3GL48"/>
<reference evidence="10 11" key="1">
    <citation type="submission" date="2015-02" db="EMBL/GenBank/DDBJ databases">
        <title>Single-cell genomics of uncultivated deep-branching MTB reveals a conserved set of magnetosome genes.</title>
        <authorList>
            <person name="Kolinko S."/>
            <person name="Richter M."/>
            <person name="Glockner F.O."/>
            <person name="Brachmann A."/>
            <person name="Schuler D."/>
        </authorList>
    </citation>
    <scope>NUCLEOTIDE SEQUENCE [LARGE SCALE GENOMIC DNA]</scope>
    <source>
        <strain evidence="10">TM-1</strain>
    </source>
</reference>
<dbReference type="Proteomes" id="UP000033423">
    <property type="component" value="Unassembled WGS sequence"/>
</dbReference>
<keyword evidence="8" id="KW-0624">Polysaccharide degradation</keyword>
<comment type="catalytic activity">
    <reaction evidence="1">
        <text>Endohydrolysis of (1-&gt;4)-beta-D-glucosidic linkages in cellulose, lichenin and cereal beta-D-glucans.</text>
        <dbReference type="EC" id="3.2.1.4"/>
    </reaction>
</comment>
<sequence length="698" mass="78238">MDSYICHILLEDLIMRFRWLLTGLAGLAFVLVLGLTHVSAANYTTRDGGLYRDGKKINLFGVNWHGFEQGSQAALQGLWRISYKQHILRIKELGFNAIRLPICPDILKNIPPGYIAHALNPDLQNLNSLDILDKVIDYLDGNGIHFLLDYHKIDCNSSTVEELWYTESYTENQWITDLKFMARRYKDKNYFLGIDIKSEPHGSVTWGSGNIKTDWDMAAERAAQGILSVNDGILIFVSGIEDSAACSSTDGHWWGGNLEPINCTKPNIRPDKLVLSPHVYGPDIYVNDYFKDTAFPKNMPAMWYRHFMFLRDQGYTISIGEFGGKYGHGGLAMDVVWQNAIVDYFINKGMCNFFYWSWNPNSSNTGGLLQDDWSTLWQDKYDNLKRLMNGCVQIPKPAYVARYDFNGDGKSDILWHNTTTGDIYMWAMKASGIDTVSEVVKGLPIQWQVKAVGDFNGAGADDILFQDTSTGDVVMWFINGAVISTSGFVARGMPRQWEVAAVGDFNGDGKTDLMWRDSTSGDLYLWLMDGTKYTGAYVARAMKPELEIVVAADFDGDKKTDLLLQDTLTGDIYVWLMNGQKTSKVGLVLSLSPNWSIKATGDFDGDGKADIVWQDKVSGNVAIWFINGINIASSGYAARAISDNLQIQRAGDYDGDGRDDLLWQDTTNGDVYIWLMDGIHTKSADFAVRGLSADWLLR</sequence>
<dbReference type="Pfam" id="PF13517">
    <property type="entry name" value="FG-GAP_3"/>
    <property type="match status" value="1"/>
</dbReference>
<keyword evidence="5" id="KW-0136">Cellulose degradation</keyword>
<dbReference type="PANTHER" id="PTHR35923:SF2">
    <property type="entry name" value="ENDOGLUCANASE"/>
    <property type="match status" value="1"/>
</dbReference>
<keyword evidence="4" id="KW-0378">Hydrolase</keyword>
<evidence type="ECO:0000313" key="10">
    <source>
        <dbReference type="EMBL" id="KJU82645.1"/>
    </source>
</evidence>
<dbReference type="Pfam" id="PF01839">
    <property type="entry name" value="FG-GAP"/>
    <property type="match status" value="1"/>
</dbReference>
<name>A0A0F3GL48_9BACT</name>
<evidence type="ECO:0000256" key="1">
    <source>
        <dbReference type="ARBA" id="ARBA00000966"/>
    </source>
</evidence>
<dbReference type="GO" id="GO:0008810">
    <property type="term" value="F:cellulase activity"/>
    <property type="evidence" value="ECO:0007669"/>
    <property type="project" value="UniProtKB-EC"/>
</dbReference>
<keyword evidence="11" id="KW-1185">Reference proteome</keyword>
<evidence type="ECO:0000256" key="7">
    <source>
        <dbReference type="ARBA" id="ARBA00023295"/>
    </source>
</evidence>
<dbReference type="InterPro" id="IPR001547">
    <property type="entry name" value="Glyco_hydro_5"/>
</dbReference>
<dbReference type="EMBL" id="LACI01002229">
    <property type="protein sequence ID" value="KJU82645.1"/>
    <property type="molecule type" value="Genomic_DNA"/>
</dbReference>
<dbReference type="Gene3D" id="3.20.20.80">
    <property type="entry name" value="Glycosidases"/>
    <property type="match status" value="1"/>
</dbReference>
<evidence type="ECO:0000256" key="4">
    <source>
        <dbReference type="ARBA" id="ARBA00022801"/>
    </source>
</evidence>
<keyword evidence="7" id="KW-0326">Glycosidase</keyword>
<dbReference type="SUPFAM" id="SSF69318">
    <property type="entry name" value="Integrin alpha N-terminal domain"/>
    <property type="match status" value="1"/>
</dbReference>